<evidence type="ECO:0000259" key="2">
    <source>
        <dbReference type="PROSITE" id="PS50142"/>
    </source>
</evidence>
<dbReference type="PROSITE" id="PS00517">
    <property type="entry name" value="RNASE_3_1"/>
    <property type="match status" value="1"/>
</dbReference>
<organism evidence="3 4">
    <name type="scientific">Orchesella dallaii</name>
    <dbReference type="NCBI Taxonomy" id="48710"/>
    <lineage>
        <taxon>Eukaryota</taxon>
        <taxon>Metazoa</taxon>
        <taxon>Ecdysozoa</taxon>
        <taxon>Arthropoda</taxon>
        <taxon>Hexapoda</taxon>
        <taxon>Collembola</taxon>
        <taxon>Entomobryomorpha</taxon>
        <taxon>Entomobryoidea</taxon>
        <taxon>Orchesellidae</taxon>
        <taxon>Orchesellinae</taxon>
        <taxon>Orchesella</taxon>
    </lineage>
</organism>
<dbReference type="SMART" id="SM00535">
    <property type="entry name" value="RIBOc"/>
    <property type="match status" value="2"/>
</dbReference>
<protein>
    <recommendedName>
        <fullName evidence="2">RNase III domain-containing protein</fullName>
    </recommendedName>
</protein>
<dbReference type="CDD" id="cd00593">
    <property type="entry name" value="RIBOc"/>
    <property type="match status" value="1"/>
</dbReference>
<name>A0ABP1RS63_9HEXA</name>
<dbReference type="PROSITE" id="PS50142">
    <property type="entry name" value="RNASE_3_2"/>
    <property type="match status" value="2"/>
</dbReference>
<keyword evidence="4" id="KW-1185">Reference proteome</keyword>
<evidence type="ECO:0000313" key="3">
    <source>
        <dbReference type="EMBL" id="CAL8134396.1"/>
    </source>
</evidence>
<proteinExistence type="predicted"/>
<dbReference type="Proteomes" id="UP001642540">
    <property type="component" value="Unassembled WGS sequence"/>
</dbReference>
<dbReference type="PANTHER" id="PTHR14950:SF37">
    <property type="entry name" value="ENDORIBONUCLEASE DICER"/>
    <property type="match status" value="1"/>
</dbReference>
<dbReference type="PANTHER" id="PTHR14950">
    <property type="entry name" value="DICER-RELATED"/>
    <property type="match status" value="1"/>
</dbReference>
<dbReference type="Gene3D" id="1.10.1520.10">
    <property type="entry name" value="Ribonuclease III domain"/>
    <property type="match status" value="3"/>
</dbReference>
<keyword evidence="1" id="KW-0378">Hydrolase</keyword>
<feature type="domain" description="RNase III" evidence="2">
    <location>
        <begin position="7"/>
        <end position="151"/>
    </location>
</feature>
<feature type="domain" description="RNase III" evidence="2">
    <location>
        <begin position="211"/>
        <end position="343"/>
    </location>
</feature>
<dbReference type="InterPro" id="IPR000999">
    <property type="entry name" value="RNase_III_dom"/>
</dbReference>
<comment type="caution">
    <text evidence="3">The sequence shown here is derived from an EMBL/GenBank/DDBJ whole genome shotgun (WGS) entry which is preliminary data.</text>
</comment>
<dbReference type="EMBL" id="CAXLJM020000104">
    <property type="protein sequence ID" value="CAL8134396.1"/>
    <property type="molecule type" value="Genomic_DNA"/>
</dbReference>
<gene>
    <name evidence="3" type="ORF">ODALV1_LOCUS25504</name>
</gene>
<accession>A0ABP1RS63</accession>
<evidence type="ECO:0000256" key="1">
    <source>
        <dbReference type="ARBA" id="ARBA00022801"/>
    </source>
</evidence>
<sequence>MEHVSRLEFQIHRLGYRFTDVDLLTEALTHSVDDKKKVVDFPLKDKSYSRLTAIGNSVLKLLASHYAVQTCGFEASEGTLTNRKEELVHVENVQRRIGKKLILRDPNGKENGDNIHNCVRILEKFWNNKDFLVPYDQFLKAVLGAVFIDAGGTSGKGVEKSMEVFIKLWKDNGMLGPSEVEIKIKGIQSCFPVADFMKLFWQLNNINKPYINRVEALLDFRFSNSDLLIEALIQKTFYDQVRNNSIESILRQPDYQRLEFLGDSVLEVVIMEFMIYEHPGFQPGGLVNKMKPYVADDYLRKLALKLKLNEFLKAKPKFLSETGWDEYNDLMESVIGAMFVDGGIKKTKEFVLRVCDLHPTDGSRDKDPTLEELEYKLGYKFKDLKVLEEALIHPSATISTDVKANFRSNVGSLGLGNLLIDFYARAYVLRTCKTNAKLEALEAHRGYLCGETVVRNIAYYLQLHKLARLSPTLKEGQTPFRRYEQFVFSIFGSIYNIAVNPETRREVFNSVGEIFYRLWNPYLKHCPKSTLKECFPDSSQEQYKLRTNIGAATSF</sequence>
<dbReference type="InterPro" id="IPR036389">
    <property type="entry name" value="RNase_III_sf"/>
</dbReference>
<reference evidence="3 4" key="1">
    <citation type="submission" date="2024-08" db="EMBL/GenBank/DDBJ databases">
        <authorList>
            <person name="Cucini C."/>
            <person name="Frati F."/>
        </authorList>
    </citation>
    <scope>NUCLEOTIDE SEQUENCE [LARGE SCALE GENOMIC DNA]</scope>
</reference>
<dbReference type="Pfam" id="PF14622">
    <property type="entry name" value="Ribonucleas_3_3"/>
    <property type="match status" value="1"/>
</dbReference>
<dbReference type="SUPFAM" id="SSF69065">
    <property type="entry name" value="RNase III domain-like"/>
    <property type="match status" value="3"/>
</dbReference>
<evidence type="ECO:0000313" key="4">
    <source>
        <dbReference type="Proteomes" id="UP001642540"/>
    </source>
</evidence>